<evidence type="ECO:0000259" key="2">
    <source>
        <dbReference type="Pfam" id="PF01498"/>
    </source>
</evidence>
<protein>
    <submittedName>
        <fullName evidence="3">Transposable element Tcb2 transposase</fullName>
    </submittedName>
</protein>
<reference evidence="3" key="1">
    <citation type="submission" date="2020-08" db="EMBL/GenBank/DDBJ databases">
        <title>Multicomponent nature underlies the extraordinary mechanical properties of spider dragline silk.</title>
        <authorList>
            <person name="Kono N."/>
            <person name="Nakamura H."/>
            <person name="Mori M."/>
            <person name="Yoshida Y."/>
            <person name="Ohtoshi R."/>
            <person name="Malay A.D."/>
            <person name="Moran D.A.P."/>
            <person name="Tomita M."/>
            <person name="Numata K."/>
            <person name="Arakawa K."/>
        </authorList>
    </citation>
    <scope>NUCLEOTIDE SEQUENCE</scope>
</reference>
<proteinExistence type="predicted"/>
<feature type="transmembrane region" description="Helical" evidence="1">
    <location>
        <begin position="76"/>
        <end position="98"/>
    </location>
</feature>
<evidence type="ECO:0000313" key="4">
    <source>
        <dbReference type="Proteomes" id="UP000887159"/>
    </source>
</evidence>
<keyword evidence="1" id="KW-1133">Transmembrane helix</keyword>
<accession>A0A8X6W1C4</accession>
<dbReference type="Proteomes" id="UP000887159">
    <property type="component" value="Unassembled WGS sequence"/>
</dbReference>
<dbReference type="EMBL" id="BMAU01021375">
    <property type="protein sequence ID" value="GFY26308.1"/>
    <property type="molecule type" value="Genomic_DNA"/>
</dbReference>
<comment type="caution">
    <text evidence="3">The sequence shown here is derived from an EMBL/GenBank/DDBJ whole genome shotgun (WGS) entry which is preliminary data.</text>
</comment>
<dbReference type="AlphaFoldDB" id="A0A8X6W1C4"/>
<dbReference type="Pfam" id="PF01498">
    <property type="entry name" value="HTH_Tnp_Tc3_2"/>
    <property type="match status" value="1"/>
</dbReference>
<evidence type="ECO:0000256" key="1">
    <source>
        <dbReference type="SAM" id="Phobius"/>
    </source>
</evidence>
<keyword evidence="1" id="KW-0812">Transmembrane</keyword>
<dbReference type="GO" id="GO:0003677">
    <property type="term" value="F:DNA binding"/>
    <property type="evidence" value="ECO:0007669"/>
    <property type="project" value="InterPro"/>
</dbReference>
<dbReference type="GO" id="GO:0006313">
    <property type="term" value="P:DNA transposition"/>
    <property type="evidence" value="ECO:0007669"/>
    <property type="project" value="InterPro"/>
</dbReference>
<dbReference type="InterPro" id="IPR002492">
    <property type="entry name" value="Transposase_Tc1-like"/>
</dbReference>
<name>A0A8X6W1C4_TRICX</name>
<evidence type="ECO:0000313" key="3">
    <source>
        <dbReference type="EMBL" id="GFY26308.1"/>
    </source>
</evidence>
<keyword evidence="4" id="KW-1185">Reference proteome</keyword>
<sequence>MNATLLQQHLYSATGTTVSTQTVRNRLHGVGLYARRPMVCVRLTSMHRRDRRELATEHLNWRRNEWSNVLFLTSPVFLFIRIIGVFSSGGTVAVGIILRSCTKVSDLAVGSVGVWWHLH</sequence>
<keyword evidence="1" id="KW-0472">Membrane</keyword>
<dbReference type="GO" id="GO:0015074">
    <property type="term" value="P:DNA integration"/>
    <property type="evidence" value="ECO:0007669"/>
    <property type="project" value="InterPro"/>
</dbReference>
<gene>
    <name evidence="3" type="primary">X975_01565</name>
    <name evidence="3" type="ORF">TNCV_25061</name>
</gene>
<feature type="domain" description="Transposase Tc1-like" evidence="2">
    <location>
        <begin position="3"/>
        <end position="60"/>
    </location>
</feature>
<organism evidence="3 4">
    <name type="scientific">Trichonephila clavipes</name>
    <name type="common">Golden silk orbweaver</name>
    <name type="synonym">Nephila clavipes</name>
    <dbReference type="NCBI Taxonomy" id="2585209"/>
    <lineage>
        <taxon>Eukaryota</taxon>
        <taxon>Metazoa</taxon>
        <taxon>Ecdysozoa</taxon>
        <taxon>Arthropoda</taxon>
        <taxon>Chelicerata</taxon>
        <taxon>Arachnida</taxon>
        <taxon>Araneae</taxon>
        <taxon>Araneomorphae</taxon>
        <taxon>Entelegynae</taxon>
        <taxon>Araneoidea</taxon>
        <taxon>Nephilidae</taxon>
        <taxon>Trichonephila</taxon>
    </lineage>
</organism>